<dbReference type="InterPro" id="IPR036736">
    <property type="entry name" value="ACP-like_sf"/>
</dbReference>
<dbReference type="SUPFAM" id="SSF47336">
    <property type="entry name" value="ACP-like"/>
    <property type="match status" value="4"/>
</dbReference>
<dbReference type="CDD" id="cd05930">
    <property type="entry name" value="A_NRPS"/>
    <property type="match status" value="4"/>
</dbReference>
<evidence type="ECO:0000313" key="6">
    <source>
        <dbReference type="Proteomes" id="UP001497602"/>
    </source>
</evidence>
<gene>
    <name evidence="5" type="ORF">T190115A13A_330001</name>
</gene>
<evidence type="ECO:0000256" key="2">
    <source>
        <dbReference type="ARBA" id="ARBA00022450"/>
    </source>
</evidence>
<evidence type="ECO:0000256" key="1">
    <source>
        <dbReference type="ARBA" id="ARBA00001957"/>
    </source>
</evidence>
<dbReference type="InterPro" id="IPR020806">
    <property type="entry name" value="PKS_PP-bd"/>
</dbReference>
<dbReference type="InterPro" id="IPR020845">
    <property type="entry name" value="AMP-binding_CS"/>
</dbReference>
<dbReference type="Gene3D" id="3.30.300.30">
    <property type="match status" value="4"/>
</dbReference>
<accession>A0ABP1F9V7</accession>
<dbReference type="Gene3D" id="3.40.50.980">
    <property type="match status" value="8"/>
</dbReference>
<feature type="domain" description="Carrier" evidence="4">
    <location>
        <begin position="1988"/>
        <end position="2063"/>
    </location>
</feature>
<dbReference type="Gene3D" id="3.30.559.30">
    <property type="entry name" value="Nonribosomal peptide synthetase, condensation domain"/>
    <property type="match status" value="4"/>
</dbReference>
<keyword evidence="3" id="KW-0597">Phosphoprotein</keyword>
<dbReference type="InterPro" id="IPR006162">
    <property type="entry name" value="Ppantetheine_attach_site"/>
</dbReference>
<organism evidence="5 6">
    <name type="scientific">Tenacibaculum vairaonense</name>
    <dbReference type="NCBI Taxonomy" id="3137860"/>
    <lineage>
        <taxon>Bacteria</taxon>
        <taxon>Pseudomonadati</taxon>
        <taxon>Bacteroidota</taxon>
        <taxon>Flavobacteriia</taxon>
        <taxon>Flavobacteriales</taxon>
        <taxon>Flavobacteriaceae</taxon>
        <taxon>Tenacibaculum</taxon>
    </lineage>
</organism>
<proteinExistence type="predicted"/>
<evidence type="ECO:0000256" key="3">
    <source>
        <dbReference type="ARBA" id="ARBA00022553"/>
    </source>
</evidence>
<comment type="cofactor">
    <cofactor evidence="1">
        <name>pantetheine 4'-phosphate</name>
        <dbReference type="ChEBI" id="CHEBI:47942"/>
    </cofactor>
</comment>
<dbReference type="EMBL" id="CAXJRC010000026">
    <property type="protein sequence ID" value="CAL2107142.1"/>
    <property type="molecule type" value="Genomic_DNA"/>
</dbReference>
<dbReference type="Pfam" id="PF00668">
    <property type="entry name" value="Condensation"/>
    <property type="match status" value="4"/>
</dbReference>
<feature type="domain" description="Carrier" evidence="4">
    <location>
        <begin position="929"/>
        <end position="1004"/>
    </location>
</feature>
<keyword evidence="6" id="KW-1185">Reference proteome</keyword>
<reference evidence="5 6" key="1">
    <citation type="submission" date="2024-05" db="EMBL/GenBank/DDBJ databases">
        <authorList>
            <person name="Duchaud E."/>
        </authorList>
    </citation>
    <scope>NUCLEOTIDE SEQUENCE [LARGE SCALE GENOMIC DNA]</scope>
    <source>
        <strain evidence="5">Ena-SAMPLE-TAB-13-05-2024-13:56:06:370-140305</strain>
    </source>
</reference>
<dbReference type="SUPFAM" id="SSF52777">
    <property type="entry name" value="CoA-dependent acyltransferases"/>
    <property type="match status" value="8"/>
</dbReference>
<dbReference type="Gene3D" id="2.30.38.10">
    <property type="entry name" value="Luciferase, Domain 3"/>
    <property type="match status" value="4"/>
</dbReference>
<dbReference type="InterPro" id="IPR009081">
    <property type="entry name" value="PP-bd_ACP"/>
</dbReference>
<comment type="caution">
    <text evidence="5">The sequence shown here is derived from an EMBL/GenBank/DDBJ whole genome shotgun (WGS) entry which is preliminary data.</text>
</comment>
<dbReference type="Pfam" id="PF00550">
    <property type="entry name" value="PP-binding"/>
    <property type="match status" value="4"/>
</dbReference>
<dbReference type="NCBIfam" id="TIGR01733">
    <property type="entry name" value="AA-adenyl-dom"/>
    <property type="match status" value="4"/>
</dbReference>
<dbReference type="CDD" id="cd19531">
    <property type="entry name" value="LCL_NRPS-like"/>
    <property type="match status" value="2"/>
</dbReference>
<dbReference type="InterPro" id="IPR001242">
    <property type="entry name" value="Condensation_dom"/>
</dbReference>
<dbReference type="NCBIfam" id="NF003417">
    <property type="entry name" value="PRK04813.1"/>
    <property type="match status" value="4"/>
</dbReference>
<feature type="domain" description="Carrier" evidence="4">
    <location>
        <begin position="4114"/>
        <end position="4189"/>
    </location>
</feature>
<dbReference type="Gene3D" id="1.10.1200.10">
    <property type="entry name" value="ACP-like"/>
    <property type="match status" value="4"/>
</dbReference>
<evidence type="ECO:0000259" key="4">
    <source>
        <dbReference type="PROSITE" id="PS50075"/>
    </source>
</evidence>
<evidence type="ECO:0000313" key="5">
    <source>
        <dbReference type="EMBL" id="CAL2107142.1"/>
    </source>
</evidence>
<feature type="domain" description="Carrier" evidence="4">
    <location>
        <begin position="3030"/>
        <end position="3104"/>
    </location>
</feature>
<dbReference type="Gene3D" id="3.30.559.10">
    <property type="entry name" value="Chloramphenicol acetyltransferase-like domain"/>
    <property type="match status" value="4"/>
</dbReference>
<name>A0ABP1F9V7_9FLAO</name>
<dbReference type="Pfam" id="PF00501">
    <property type="entry name" value="AMP-binding"/>
    <property type="match status" value="4"/>
</dbReference>
<dbReference type="SMART" id="SM00823">
    <property type="entry name" value="PKS_PP"/>
    <property type="match status" value="4"/>
</dbReference>
<dbReference type="Pfam" id="PF13193">
    <property type="entry name" value="AMP-binding_C"/>
    <property type="match status" value="4"/>
</dbReference>
<dbReference type="InterPro" id="IPR023213">
    <property type="entry name" value="CAT-like_dom_sf"/>
</dbReference>
<dbReference type="Proteomes" id="UP001497602">
    <property type="component" value="Unassembled WGS sequence"/>
</dbReference>
<dbReference type="SUPFAM" id="SSF56801">
    <property type="entry name" value="Acetyl-CoA synthetase-like"/>
    <property type="match status" value="4"/>
</dbReference>
<dbReference type="PROSITE" id="PS00012">
    <property type="entry name" value="PHOSPHOPANTETHEINE"/>
    <property type="match status" value="4"/>
</dbReference>
<dbReference type="PANTHER" id="PTHR45527:SF1">
    <property type="entry name" value="FATTY ACID SYNTHASE"/>
    <property type="match status" value="1"/>
</dbReference>
<dbReference type="CDD" id="cd19544">
    <property type="entry name" value="E-C_NRPS"/>
    <property type="match status" value="2"/>
</dbReference>
<dbReference type="InterPro" id="IPR045851">
    <property type="entry name" value="AMP-bd_C_sf"/>
</dbReference>
<dbReference type="PROSITE" id="PS00455">
    <property type="entry name" value="AMP_BINDING"/>
    <property type="match status" value="4"/>
</dbReference>
<dbReference type="InterPro" id="IPR025110">
    <property type="entry name" value="AMP-bd_C"/>
</dbReference>
<dbReference type="InterPro" id="IPR000873">
    <property type="entry name" value="AMP-dep_synth/lig_dom"/>
</dbReference>
<protein>
    <recommendedName>
        <fullName evidence="4">Carrier domain-containing protein</fullName>
    </recommendedName>
</protein>
<dbReference type="PROSITE" id="PS50075">
    <property type="entry name" value="CARRIER"/>
    <property type="match status" value="4"/>
</dbReference>
<dbReference type="InterPro" id="IPR010071">
    <property type="entry name" value="AA_adenyl_dom"/>
</dbReference>
<keyword evidence="2" id="KW-0596">Phosphopantetheine</keyword>
<dbReference type="PANTHER" id="PTHR45527">
    <property type="entry name" value="NONRIBOSOMAL PEPTIDE SYNTHETASE"/>
    <property type="match status" value="1"/>
</dbReference>
<sequence>MLSFTDKEKQVDFIKALQFVVNRHDVLRTCVISEDLPRAVQVVLREAPLSVEELVLDSSLDILSELKALASSESQWMDVSKAPLLTLKSIDDLKNGTYYLIINQHHLVLDHVGLEKVVSEVEQYLSGKGSFLPTPALYRDFIGHTLHLQETNDSASYFKKLLGTVDEPTYPFELSDVRGNGSEIKESNIVLAKDLSKKIREVSTNLGISPAVLFHAAYGIVISKSSNRDYALFGSLFSGRLQGSLGAADSLGLFINTLPFYIELKGDVSEYVANVKNGLQELLSYEQSSLSDIKGWSSISNEIPLFSALLNFRHSSIPENSEENTVDLGITIIEDRERTNYPFAVNVDDYGVDFGLTAQIDDSIDVNKVLTYMQKALQELLRGLQSEEKIPVTALTILSEQEETQLLKDFNDTEVEYPLNQTVLDLFEEQVKNKPEAIALVYKEEKLSYKELDQRSNQLAQYLIEQGVKTNLVGLCLDRSLEMLIGIIGILKSGSAYVPIDPNYPKERIDYMLNDANINLVLTSNKVSQEVLGNREEITVISLDTDWDTISSFSTTKIEKIPSNNLAYVIYTSGSTGKPKGVPIRHKSLINYITTSSNTYIGEGISGGYMHLSMSFDASMTEIFTPLVNGKHLVISSGEGLDIFKDENLWKYAPYDFIKLTPSHLELLSSVLEQSSGTLSYRYVLGGESLQPNHLSIFKDLNISATIINEYGPTEATVGCTVNIFNTLEDHSSITNFPIGIPMSNMSIYILDSYNQLVPKGVVGELCIGGVGLSPGYLNREELTKEKFIDNPFKIGEKIYKTGDLGRWLSEGNIEFVGRKDDQVKIRGYRIELGEIENALSNLETIHQSCVLAKEDANGNKRLVGYVVVEDSFDKETVQSQLKEVLPDYMVPNLWVDLEVMPLTNNGKLDRKSLPDPDSSMLSTKEYVAPRNETEEQLVIIWQELLGIEQIGVYDSFFELGGHSLLATRLVSMIRKRLQIEITIREVFEYITISDLGLQILTQSKRVLLPSVVVENRPKHTPLSFSQERLWFLDQLQGSSQEYHIPTVIRLEGTLNVVLLEEALKTIVARHEILHTVIYEEEGVGYQKIISPNNWSLNKTIITEHTHLEKEIGSFISLPFDLSKDYMLRSCLYDLGNEKYVLACIFHHIASDGWSGNILTSEFIELYSALQSGRETMLPELNLQYVDYAIWQRKYLEGDILENQLTYWKEKLTGVSTLSLPLDYARPSIQSNEGANISISLDKELSLSLKALCQEEGVTVFMFMLSVFKVLLARYSNQEDVCVGTPIANRTQSELEGMIGFFVNTLALRSDLSGNPSFKEVLKRVKETTLEGYDYQLTPFEKVVDKVVTTRDMSMTPLFQVMFDYHNETSVIEGSRKGKNEEIKDLDISGYEYSEIPAQFDLTLDVSEGETVITLGLNYCTALFKEDTIVRMLKHYKELLLSIVKDTEKSIGDLSMLTQEEETELLEFFNENKVDYPLEKTVVDLFVAQVQKSPKAVAATFKGEELTYKELDERSNQLAHYLVEQGVQADDLVGICIDRGLDMLIGIVAILKSGGAYVPIKPDFPEDRIAYLLEDTGCSLLVTNTTSKEVLSSLIDSLSLIVLDDISVLNHPTTSLELSYSPNNLAYVIYTSGSTGLPKGAMIEHAGLLNHSLIMIDELKMTNESVVAFTAPFTFDISVWQLLSGLLCGGRIAIYSEDEILDLEVFQSSLSENNISHLQLVPSYVASLLESGEEVVGLSNLAYFLVTGEAATKSLLDKWFSLYPSVPVVNAYGPAEAADDITLHIMNESPSGVVVPIGKPVANMDLYVVDKFDNLCPIGVVGELWTSGIGVGRGYLNREELTKEKFITNPFTSEGGRLYKTGDLGRWLPDGNIEFVGRSDDQVKIRGYRIELGEIENALSIVEGVQNSCVLAKQDTIGTNRLVGYIVLEDGFSKANIQEALKTSLPDYMVPSIWVELDEMPLTANGKIDRKSLPEPDLSELSSREYVAPRNEVEEQLAIIWQDLLGVEKVGIYDDFFELGGHSLLATRLVSTIRRILKVEVSIRNIFQFTTIGSLAAHVSLQSKEILLPAITVEEFDGCIPLSFSQERLWFLDQLQGTLAYHMPIVISLEGALNTKALEDSFKTIIARHEVLRTNILLEEGLGYQEIVNVDNWSLAQETISESKLEESLDSYLTTPFDLSNDYKLRVCLYNLGNEKYVLACVFHHIASDGWSENILISEFLELYSSLQSGKQANLQALNLQYSDYAIWQRKYLNDEFLNTQLSYWEKKLGGTSTLELPLDYTRPAIQSMEGASTFLDLDENLTTSVKKLCKEEGVTPFMFLLTVFKVLLSRYSGQKDICVGTPIANRTQSDLEGMIGFFVNTLALRSDLSGNPNFRDLLNQVKQTTLEGYDHQLVPFERIVDRVVTTRDMSMTPLFQVMFTLQNTPTISEGNDELNLGRLNISPYEFDGVTSKFDLTMSVSENDSNFSLHIDYCTAIFNQATMNRMLVHYKELLSSIIEDITQPINELTILKNEEKKQLLETFNNTEVTYPLDETILDLFSNQVKHSPNAIAVVYKGKELTYRNLDEKSNQLANYLRDQKVKVDTLVGICLERSLEMIVSILGVLKSGGAYVPIDPNYPKDRIDYMIEDTGIDLVLSSTISQEVLVNTPEVNVVLIDRDWEIISDFSTQKIGKVSTPSNLAYIIYTSGSTGKPKGVMIEHGNMFNLVNWSLSNFEDSLELGVLASTSINFDLSVFEIFTSLCSGSKLYLVDNLLSVLETQEISVSLINTVPSVLLSLLESGTIPDTVHTINLAGEPLAPSLVNRIYQESSVKTVYDLYGPSEATTYSTFTKRLINGVQTIGKPISNTQIYILDESNELLPIGVVGELCVGGKGVARGYLNRVDLTEEKFINNPFKEGDRIYKTGDLAKWLPDGSIEYVGRKDNQVKVRGYRIELGEIETVLAEVDYVLNSCVLAKEDVSGNKQLIGYVVTEEVFNKETIQEKLKESLPDYMVPMIWVELEKMPLTASGKLDRKSLPAPDGAMLSTKEYVAPRNETEAQLIIVWQDLLAVEKIGVYDDFFELGGHSLLVVQLIARLQKLGFHIEVKDIFSDATVAGISEKLASSSSVYEVPDNGIVSGVDRIIPSMIPLLNFEQEDIERVVENIPGGVSNIQDMYPLSSLQEGIYFHYLMSDKEQGDPYILPNLLSFKDKTKRNVFIEALQFVVNRHDVLRTCILSEGLPHAVQVVLREAPLHIEKLELDPSLDILAELEKLTIPVNLWMDVSKAPLLELKSIDDLDNDNYYLIINQHHLAIDHVGLEKIISEIEMYVSGQVENLPTPVLYRNFIGHAIHLQSTNNSETYFKGLFGGIDEPTYPFELSDIRGNGNGVKESSIILPEDLSKEIRNVSVTLGISPAVMFHAAYGIVVAKCSNRDYAIFGSLFSGRLQASLAAADSLGLFINTLPVILELNGTIVEYLNNVKKRLGELLPYEQTSLSNVQGWSGISNDMPLFSALLNYRHSSAPVSANSEEDGITVDLGITLIGGHERTNYPFTLDIDDYGTDFGMVAQIDGDVEPNRLLTYMEETLVELLKGLKTKEQLVVNKLAILPREESQLLETFNNTTVDYPLDKTVVDLFTNQVEKSPNAIAATFEGKKLTYKELDEKSNQIAHYLVAKGVQPDDLVGICLDRGLDMLVGVLGILKSGSAYVPIKPDFPIDRISHIVEDTKCSLLVTNKESQVVLNTLKNTNLIVLDDAFIISNYPITGLGLTYKATSLAYVIYTSGSTGLPKGAMIEHAGLLNHLLIMIDDLKMTKDSVVAFTAPFTFDISVWQLLSGLLSGGCIKIYSEEEILDIETFQSSLSAHQISHLQLVPSYVASLLESGEVVEGLSNLEYFLVTGEAATKSLLDKWFSLYPSVPVVNAYGPAEAADDITLHIMKESPKGLVVPIGKPVANMDVYVVDRFENLCPVGVVGELWTSGIGVGRGYLNREELTKEKFINNPFTSEGGRLYKTGDLGRWLPDGTLEFVGRTDHQVKIRGYRIELGEIENALSVVEGIHNSCVLAKKDVSGINRLVGYVVTGEKLDKEFVQEKLGDRLPDYMVPMIWVELDSMPLTANGKIDRKALPKPDLSDLATAEYVAPRTETEERLVKIWQNLLGVERIGVHDNFFELGGHSLLATRLVSTIRKEMEIEVSIRNIFRFTTIEEIASYLDYKERTLKEDKKEYSINIEI</sequence>